<evidence type="ECO:0000259" key="7">
    <source>
        <dbReference type="PROSITE" id="PS51724"/>
    </source>
</evidence>
<dbReference type="InterPro" id="IPR012997">
    <property type="entry name" value="RplA"/>
</dbReference>
<dbReference type="InterPro" id="IPR034718">
    <property type="entry name" value="RlpA"/>
</dbReference>
<proteinExistence type="inferred from homology"/>
<dbReference type="Proteomes" id="UP000217076">
    <property type="component" value="Unassembled WGS sequence"/>
</dbReference>
<dbReference type="STRING" id="83401.SAMN05421742_103216"/>
<dbReference type="SUPFAM" id="SSF110997">
    <property type="entry name" value="Sporulation related repeat"/>
    <property type="match status" value="1"/>
</dbReference>
<dbReference type="InterPro" id="IPR009009">
    <property type="entry name" value="RlpA-like_DPBB"/>
</dbReference>
<keyword evidence="4" id="KW-0564">Palmitate</keyword>
<feature type="region of interest" description="Disordered" evidence="6">
    <location>
        <begin position="186"/>
        <end position="294"/>
    </location>
</feature>
<comment type="function">
    <text evidence="4">Lytic transglycosylase with a strong preference for naked glycan strands that lack stem peptides.</text>
</comment>
<name>A0A1G7Y7Z9_9PROT</name>
<dbReference type="InterPro" id="IPR007730">
    <property type="entry name" value="SPOR-like_dom"/>
</dbReference>
<dbReference type="PROSITE" id="PS51724">
    <property type="entry name" value="SPOR"/>
    <property type="match status" value="1"/>
</dbReference>
<dbReference type="Pfam" id="PF03330">
    <property type="entry name" value="DPBB_1"/>
    <property type="match status" value="1"/>
</dbReference>
<accession>A0A1G7Y7Z9</accession>
<feature type="domain" description="SPOR" evidence="7">
    <location>
        <begin position="291"/>
        <end position="369"/>
    </location>
</feature>
<sequence length="369" mass="38356">MSRVARSSSPWTIALMVGVLGVALAGCAETKLASHAVKSAVPSEQVNPDTRGGTYKVGAPYQMAGVWYYPKEDYTYREEGVASWYGPKFHGKPTANGEIYDQNGLTAAHRTLPMPSLARVTNLANGRSVVVRINDRGPFSKRRILDCSRRCAQLLGYLNQGTAHVRVEMMADESLALKNRILGLHGRQPDPLPATPSGTVSQGTLSVPAAQPAPQPVAATASVTPQPTAARPAPQVPPQVASEITQPSPPPVVTTASPSAPPSATASARAAPPSTPRPPLRATTAAPASPPGLPQGTFIQVASFSSRGAASQVLTDLGGVASGLLAEAEVGGQTWYRVQLGPLADAAAIQAALDAARRAGYADAMIVRR</sequence>
<dbReference type="PANTHER" id="PTHR34183">
    <property type="entry name" value="ENDOLYTIC PEPTIDOGLYCAN TRANSGLYCOSYLASE RLPA"/>
    <property type="match status" value="1"/>
</dbReference>
<dbReference type="GO" id="GO:0009279">
    <property type="term" value="C:cell outer membrane"/>
    <property type="evidence" value="ECO:0007669"/>
    <property type="project" value="TreeGrafter"/>
</dbReference>
<dbReference type="Gene3D" id="2.40.40.10">
    <property type="entry name" value="RlpA-like domain"/>
    <property type="match status" value="1"/>
</dbReference>
<dbReference type="Pfam" id="PF05036">
    <property type="entry name" value="SPOR"/>
    <property type="match status" value="1"/>
</dbReference>
<dbReference type="PANTHER" id="PTHR34183:SF1">
    <property type="entry name" value="ENDOLYTIC PEPTIDOGLYCAN TRANSGLYCOSYLASE RLPA"/>
    <property type="match status" value="1"/>
</dbReference>
<keyword evidence="9" id="KW-1185">Reference proteome</keyword>
<dbReference type="HAMAP" id="MF_02071">
    <property type="entry name" value="RlpA"/>
    <property type="match status" value="1"/>
</dbReference>
<protein>
    <recommendedName>
        <fullName evidence="4">Endolytic peptidoglycan transglycosylase RlpA</fullName>
        <ecNumber evidence="4">4.2.2.-</ecNumber>
    </recommendedName>
</protein>
<feature type="compositionally biased region" description="Low complexity" evidence="6">
    <location>
        <begin position="206"/>
        <end position="241"/>
    </location>
</feature>
<keyword evidence="1" id="KW-0732">Signal</keyword>
<keyword evidence="4" id="KW-0472">Membrane</keyword>
<dbReference type="NCBIfam" id="TIGR00413">
    <property type="entry name" value="rlpA"/>
    <property type="match status" value="1"/>
</dbReference>
<keyword evidence="3 4" id="KW-0961">Cell wall biogenesis/degradation</keyword>
<dbReference type="Gene3D" id="3.30.70.1070">
    <property type="entry name" value="Sporulation related repeat"/>
    <property type="match status" value="1"/>
</dbReference>
<reference evidence="9" key="1">
    <citation type="submission" date="2016-10" db="EMBL/GenBank/DDBJ databases">
        <authorList>
            <person name="Varghese N."/>
            <person name="Submissions S."/>
        </authorList>
    </citation>
    <scope>NUCLEOTIDE SEQUENCE [LARGE SCALE GENOMIC DNA]</scope>
    <source>
        <strain evidence="9">930I</strain>
    </source>
</reference>
<dbReference type="RefSeq" id="WP_176787670.1">
    <property type="nucleotide sequence ID" value="NZ_FNCV01000003.1"/>
</dbReference>
<evidence type="ECO:0000313" key="9">
    <source>
        <dbReference type="Proteomes" id="UP000217076"/>
    </source>
</evidence>
<keyword evidence="2 4" id="KW-0456">Lyase</keyword>
<dbReference type="InterPro" id="IPR036680">
    <property type="entry name" value="SPOR-like_sf"/>
</dbReference>
<keyword evidence="4 8" id="KW-0449">Lipoprotein</keyword>
<keyword evidence="4" id="KW-1003">Cell membrane</keyword>
<evidence type="ECO:0000313" key="8">
    <source>
        <dbReference type="EMBL" id="SDG92436.1"/>
    </source>
</evidence>
<dbReference type="AlphaFoldDB" id="A0A1G7Y7Z9"/>
<dbReference type="GO" id="GO:0042834">
    <property type="term" value="F:peptidoglycan binding"/>
    <property type="evidence" value="ECO:0007669"/>
    <property type="project" value="InterPro"/>
</dbReference>
<dbReference type="GO" id="GO:0008932">
    <property type="term" value="F:lytic endotransglycosylase activity"/>
    <property type="evidence" value="ECO:0007669"/>
    <property type="project" value="UniProtKB-UniRule"/>
</dbReference>
<comment type="subcellular location">
    <subcellularLocation>
        <location evidence="4">Cell membrane</location>
        <topology evidence="4">Lipid-anchor</topology>
    </subcellularLocation>
</comment>
<evidence type="ECO:0000256" key="1">
    <source>
        <dbReference type="ARBA" id="ARBA00022729"/>
    </source>
</evidence>
<dbReference type="EMBL" id="FNCV01000003">
    <property type="protein sequence ID" value="SDG92436.1"/>
    <property type="molecule type" value="Genomic_DNA"/>
</dbReference>
<evidence type="ECO:0000256" key="3">
    <source>
        <dbReference type="ARBA" id="ARBA00023316"/>
    </source>
</evidence>
<dbReference type="GO" id="GO:0071555">
    <property type="term" value="P:cell wall organization"/>
    <property type="evidence" value="ECO:0007669"/>
    <property type="project" value="UniProtKB-KW"/>
</dbReference>
<evidence type="ECO:0000256" key="4">
    <source>
        <dbReference type="HAMAP-Rule" id="MF_02071"/>
    </source>
</evidence>
<evidence type="ECO:0000256" key="2">
    <source>
        <dbReference type="ARBA" id="ARBA00023239"/>
    </source>
</evidence>
<organism evidence="8 9">
    <name type="scientific">Roseospirillum parvum</name>
    <dbReference type="NCBI Taxonomy" id="83401"/>
    <lineage>
        <taxon>Bacteria</taxon>
        <taxon>Pseudomonadati</taxon>
        <taxon>Pseudomonadota</taxon>
        <taxon>Alphaproteobacteria</taxon>
        <taxon>Rhodospirillales</taxon>
        <taxon>Rhodospirillaceae</taxon>
        <taxon>Roseospirillum</taxon>
    </lineage>
</organism>
<feature type="compositionally biased region" description="Polar residues" evidence="6">
    <location>
        <begin position="196"/>
        <end position="205"/>
    </location>
</feature>
<dbReference type="CDD" id="cd22268">
    <property type="entry name" value="DPBB_RlpA-like"/>
    <property type="match status" value="1"/>
</dbReference>
<evidence type="ECO:0000256" key="5">
    <source>
        <dbReference type="RuleBase" id="RU003495"/>
    </source>
</evidence>
<feature type="compositionally biased region" description="Low complexity" evidence="6">
    <location>
        <begin position="253"/>
        <end position="272"/>
    </location>
</feature>
<gene>
    <name evidence="4" type="primary">rlpA</name>
    <name evidence="8" type="ORF">SAMN05421742_103216</name>
</gene>
<dbReference type="PROSITE" id="PS51257">
    <property type="entry name" value="PROKAR_LIPOPROTEIN"/>
    <property type="match status" value="1"/>
</dbReference>
<evidence type="ECO:0000256" key="6">
    <source>
        <dbReference type="SAM" id="MobiDB-lite"/>
    </source>
</evidence>
<dbReference type="EC" id="4.2.2.-" evidence="4"/>
<dbReference type="GO" id="GO:0005886">
    <property type="term" value="C:plasma membrane"/>
    <property type="evidence" value="ECO:0007669"/>
    <property type="project" value="UniProtKB-SubCell"/>
</dbReference>
<dbReference type="GO" id="GO:0000270">
    <property type="term" value="P:peptidoglycan metabolic process"/>
    <property type="evidence" value="ECO:0007669"/>
    <property type="project" value="UniProtKB-UniRule"/>
</dbReference>
<dbReference type="InterPro" id="IPR036908">
    <property type="entry name" value="RlpA-like_sf"/>
</dbReference>
<comment type="similarity">
    <text evidence="4 5">Belongs to the RlpA family.</text>
</comment>
<dbReference type="SUPFAM" id="SSF50685">
    <property type="entry name" value="Barwin-like endoglucanases"/>
    <property type="match status" value="1"/>
</dbReference>